<organism evidence="2 3">
    <name type="scientific">Oceanisphaera marina</name>
    <dbReference type="NCBI Taxonomy" id="2017550"/>
    <lineage>
        <taxon>Bacteria</taxon>
        <taxon>Pseudomonadati</taxon>
        <taxon>Pseudomonadota</taxon>
        <taxon>Gammaproteobacteria</taxon>
        <taxon>Aeromonadales</taxon>
        <taxon>Aeromonadaceae</taxon>
        <taxon>Oceanisphaera</taxon>
    </lineage>
</organism>
<reference evidence="3" key="1">
    <citation type="journal article" date="2019" name="Int. J. Syst. Evol. Microbiol.">
        <title>The Global Catalogue of Microorganisms (GCM) 10K type strain sequencing project: providing services to taxonomists for standard genome sequencing and annotation.</title>
        <authorList>
            <consortium name="The Broad Institute Genomics Platform"/>
            <consortium name="The Broad Institute Genome Sequencing Center for Infectious Disease"/>
            <person name="Wu L."/>
            <person name="Ma J."/>
        </authorList>
    </citation>
    <scope>NUCLEOTIDE SEQUENCE [LARGE SCALE GENOMIC DNA]</scope>
    <source>
        <strain evidence="3">CGMCC 1.15923</strain>
    </source>
</reference>
<evidence type="ECO:0000256" key="1">
    <source>
        <dbReference type="SAM" id="Coils"/>
    </source>
</evidence>
<protein>
    <recommendedName>
        <fullName evidence="4">Methyltransferase FkbM domain-containing protein</fullName>
    </recommendedName>
</protein>
<feature type="coiled-coil region" evidence="1">
    <location>
        <begin position="211"/>
        <end position="404"/>
    </location>
</feature>
<proteinExistence type="predicted"/>
<accession>A0ABQ1IMT2</accession>
<evidence type="ECO:0000313" key="3">
    <source>
        <dbReference type="Proteomes" id="UP000646152"/>
    </source>
</evidence>
<dbReference type="Gene3D" id="3.40.50.150">
    <property type="entry name" value="Vaccinia Virus protein VP39"/>
    <property type="match status" value="1"/>
</dbReference>
<keyword evidence="3" id="KW-1185">Reference proteome</keyword>
<evidence type="ECO:0000313" key="2">
    <source>
        <dbReference type="EMBL" id="GGB46273.1"/>
    </source>
</evidence>
<name>A0ABQ1IMT2_9GAMM</name>
<gene>
    <name evidence="2" type="ORF">GCM10011502_19540</name>
</gene>
<keyword evidence="1" id="KW-0175">Coiled coil</keyword>
<dbReference type="EMBL" id="BMKE01000015">
    <property type="protein sequence ID" value="GGB46273.1"/>
    <property type="molecule type" value="Genomic_DNA"/>
</dbReference>
<dbReference type="RefSeq" id="WP_188629939.1">
    <property type="nucleotide sequence ID" value="NZ_BMKE01000015.1"/>
</dbReference>
<dbReference type="InterPro" id="IPR029063">
    <property type="entry name" value="SAM-dependent_MTases_sf"/>
</dbReference>
<evidence type="ECO:0008006" key="4">
    <source>
        <dbReference type="Google" id="ProtNLM"/>
    </source>
</evidence>
<sequence length="666" mass="75143">MTSTPVHTLVHIGPGNGSQLPEYEIMAPARLVLIEPLPTHANSLRRLAASQLNAQVWEQAISCRHNNQPATFIEFNLSEASSLHQPSGLLQLYPGIKTLRQHQVQTQTPAAMMATLNLPKSETHRLVVEANGEETAIMLELAQLGLLQQFKQVQLALPATPLYINEQPTEQLPQQLQDCHFELMQENTDDPDIHVQLWQFNQHSYQREQQQHKLTATIKEQEQHLAQLTAQLQQEQTRHVAASNNADALTSQVTDLKKRNAESDQKLTTLQQSLGEAEALQAQTQKEAAALKEQCKAAEQAQQAAQDQLNLLQQSLAEAQAQLVSSEDELTKYKNYFQNRKKQHEAAEQQIVELTQQLSSANEQINQLTTQLQQQQQQQAGSKLGELEQKMEQLFADQAEQLRQNTNALGQHVTKMHASSNRQWQATLAVQHSLSFGEQPLQFSDTSISPELAQHLITLVQNNNYDLIIEFGSGHSTSLLARALLSQNKRWQGNGQLALHNGEPQTQLMPSEHDLPKRVISFEHNKTFYQQTKQALQQQGLSQIVELVYAPLVDYSEQGSDYLFYDCKDKIKQLAQILAGREAHILVLVDGPSSTQEQESARYPALSHLLKNLAAHKLDIILDDYHRNGEQHIAEQWRSQLKARSLHFNEASLHCEKGALMLEINH</sequence>
<comment type="caution">
    <text evidence="2">The sequence shown here is derived from an EMBL/GenBank/DDBJ whole genome shotgun (WGS) entry which is preliminary data.</text>
</comment>
<dbReference type="Proteomes" id="UP000646152">
    <property type="component" value="Unassembled WGS sequence"/>
</dbReference>